<dbReference type="PATRIC" id="fig|38307.3.peg.2730"/>
<proteinExistence type="predicted"/>
<dbReference type="Proteomes" id="UP000077786">
    <property type="component" value="Unassembled WGS sequence"/>
</dbReference>
<reference evidence="3 4" key="1">
    <citation type="submission" date="2016-03" db="EMBL/GenBank/DDBJ databases">
        <title>Draft genome sequence of Gluconobacter cerinus strain CECT 9110.</title>
        <authorList>
            <person name="Sainz F."/>
            <person name="Mas A."/>
            <person name="Torija M.J."/>
        </authorList>
    </citation>
    <scope>NUCLEOTIDE SEQUENCE [LARGE SCALE GENOMIC DNA]</scope>
    <source>
        <strain evidence="3 4">CECT 9110</strain>
    </source>
</reference>
<accession>A0A1B6VIK0</accession>
<dbReference type="OrthoDB" id="7282173at2"/>
<evidence type="ECO:0000313" key="3">
    <source>
        <dbReference type="EMBL" id="OAJ66878.1"/>
    </source>
</evidence>
<feature type="signal peptide" evidence="2">
    <location>
        <begin position="1"/>
        <end position="25"/>
    </location>
</feature>
<dbReference type="RefSeq" id="WP_064275135.1">
    <property type="nucleotide sequence ID" value="NZ_LUTU01000013.1"/>
</dbReference>
<dbReference type="AlphaFoldDB" id="A0A1B6VIK0"/>
<evidence type="ECO:0000256" key="1">
    <source>
        <dbReference type="SAM" id="MobiDB-lite"/>
    </source>
</evidence>
<name>A0A1B6VIK0_9PROT</name>
<protein>
    <submittedName>
        <fullName evidence="3">Uncharacterized protein</fullName>
    </submittedName>
</protein>
<gene>
    <name evidence="3" type="ORF">A0123_02615</name>
</gene>
<evidence type="ECO:0000256" key="2">
    <source>
        <dbReference type="SAM" id="SignalP"/>
    </source>
</evidence>
<keyword evidence="2" id="KW-0732">Signal</keyword>
<dbReference type="EMBL" id="LUTU01000013">
    <property type="protein sequence ID" value="OAJ66878.1"/>
    <property type="molecule type" value="Genomic_DNA"/>
</dbReference>
<evidence type="ECO:0000313" key="4">
    <source>
        <dbReference type="Proteomes" id="UP000077786"/>
    </source>
</evidence>
<feature type="region of interest" description="Disordered" evidence="1">
    <location>
        <begin position="84"/>
        <end position="106"/>
    </location>
</feature>
<organism evidence="3 4">
    <name type="scientific">Gluconobacter cerinus</name>
    <dbReference type="NCBI Taxonomy" id="38307"/>
    <lineage>
        <taxon>Bacteria</taxon>
        <taxon>Pseudomonadati</taxon>
        <taxon>Pseudomonadota</taxon>
        <taxon>Alphaproteobacteria</taxon>
        <taxon>Acetobacterales</taxon>
        <taxon>Acetobacteraceae</taxon>
        <taxon>Gluconobacter</taxon>
    </lineage>
</organism>
<feature type="chain" id="PRO_5008590045" evidence="2">
    <location>
        <begin position="26"/>
        <end position="150"/>
    </location>
</feature>
<sequence>MRLLPMLMKSFPLLALAVGTCGALAAEPVQPVSAAKKPFSAFTHPFNASLSQEVSADPRQGAALMRGLDHHRAEVVAQQMTSGFGAAPVPDENIEGPQDSGQPDAYVKPDFFSNKVGEINDAAAENHPDQHRKGGGAMAGGLALAVPLSQ</sequence>
<comment type="caution">
    <text evidence="3">The sequence shown here is derived from an EMBL/GenBank/DDBJ whole genome shotgun (WGS) entry which is preliminary data.</text>
</comment>